<name>G7IAV9_MEDTR</name>
<evidence type="ECO:0000313" key="4">
    <source>
        <dbReference type="EnsemblPlants" id="AES62830"/>
    </source>
</evidence>
<dbReference type="PaxDb" id="3880-AES62830"/>
<reference evidence="4" key="3">
    <citation type="submission" date="2015-04" db="UniProtKB">
        <authorList>
            <consortium name="EnsemblPlants"/>
        </authorList>
    </citation>
    <scope>IDENTIFICATION</scope>
    <source>
        <strain evidence="4">cv. Jemalong A17</strain>
    </source>
</reference>
<reference evidence="2 5" key="2">
    <citation type="journal article" date="2014" name="BMC Genomics">
        <title>An improved genome release (version Mt4.0) for the model legume Medicago truncatula.</title>
        <authorList>
            <person name="Tang H."/>
            <person name="Krishnakumar V."/>
            <person name="Bidwell S."/>
            <person name="Rosen B."/>
            <person name="Chan A."/>
            <person name="Zhou S."/>
            <person name="Gentzbittel L."/>
            <person name="Childs K.L."/>
            <person name="Yandell M."/>
            <person name="Gundlach H."/>
            <person name="Mayer K.F."/>
            <person name="Schwartz D.C."/>
            <person name="Town C.D."/>
        </authorList>
    </citation>
    <scope>GENOME REANNOTATION</scope>
    <source>
        <strain evidence="4 5">cv. Jemalong A17</strain>
    </source>
</reference>
<evidence type="ECO:0000313" key="6">
    <source>
        <dbReference type="Proteomes" id="UP000265566"/>
    </source>
</evidence>
<dbReference type="InterPro" id="IPR005174">
    <property type="entry name" value="KIB1-4_b-propeller"/>
</dbReference>
<dbReference type="OrthoDB" id="1366812at2759"/>
<dbReference type="PANTHER" id="PTHR44259">
    <property type="entry name" value="OS07G0183000 PROTEIN-RELATED"/>
    <property type="match status" value="1"/>
</dbReference>
<accession>G7IAV9</accession>
<evidence type="ECO:0000313" key="3">
    <source>
        <dbReference type="EMBL" id="RHN82325.1"/>
    </source>
</evidence>
<dbReference type="EMBL" id="PSQE01000001">
    <property type="protein sequence ID" value="RHN82325.1"/>
    <property type="molecule type" value="Genomic_DNA"/>
</dbReference>
<evidence type="ECO:0000259" key="1">
    <source>
        <dbReference type="Pfam" id="PF03478"/>
    </source>
</evidence>
<dbReference type="Gramene" id="rna6481">
    <property type="protein sequence ID" value="RHN82325.1"/>
    <property type="gene ID" value="gene6481"/>
</dbReference>
<feature type="domain" description="KIB1-4 beta-propeller" evidence="1">
    <location>
        <begin position="89"/>
        <end position="314"/>
    </location>
</feature>
<reference evidence="3" key="5">
    <citation type="journal article" date="2018" name="Nat. Plants">
        <title>Whole-genome landscape of Medicago truncatula symbiotic genes.</title>
        <authorList>
            <person name="Pecrix Y."/>
            <person name="Gamas P."/>
            <person name="Carrere S."/>
        </authorList>
    </citation>
    <scope>NUCLEOTIDE SEQUENCE</scope>
    <source>
        <tissue evidence="3">Leaves</tissue>
    </source>
</reference>
<dbReference type="Pfam" id="PF03478">
    <property type="entry name" value="Beta-prop_KIB1-4"/>
    <property type="match status" value="1"/>
</dbReference>
<dbReference type="PANTHER" id="PTHR44259:SF93">
    <property type="entry name" value="PROTEIN, PUTATIVE (DUF295)-RELATED"/>
    <property type="match status" value="1"/>
</dbReference>
<gene>
    <name evidence="4" type="primary">11431008</name>
    <name evidence="2" type="ordered locus">MTR_1g108740</name>
    <name evidence="3" type="ORF">MtrunA17_Chr1g0208731</name>
</gene>
<dbReference type="STRING" id="3880.G7IAV9"/>
<dbReference type="Proteomes" id="UP000002051">
    <property type="component" value="Unassembled WGS sequence"/>
</dbReference>
<keyword evidence="5" id="KW-1185">Reference proteome</keyword>
<sequence>MKRRNWANLEALALNLILDKLEEHIDYVSFGAVCKTWRSIAKFSHQNHQFKTNALPMLMISRSSTEKNWLYGILNKRWHPFQFQLCHANNSKLSLCGSSHGWFAFVDDSKSIITLMSPFKDTPCITLPPLNSVNKVTLSADPMQSPNDYMVVAIYDDCGNLAYVGRGQQNWTYIDTSKSSFIDVIFYKGLLFALNIRNKIVSFNFGYSDDTLGKTTITSTVVLEEKVGHCFLGDKFLVKSLEEELWMVRRCDTSMCTFLVYKLKLDVKSEKLEHMFELKSLGDNILFVGAGDSISVSASHFSKSLQRDSIYFANGLKIYNMKSGAASYRCPYWDSPYWILPHFQ</sequence>
<dbReference type="HOGENOM" id="CLU_019286_1_2_1"/>
<protein>
    <submittedName>
        <fullName evidence="2">DUF295 family protein</fullName>
    </submittedName>
</protein>
<evidence type="ECO:0000313" key="5">
    <source>
        <dbReference type="Proteomes" id="UP000002051"/>
    </source>
</evidence>
<dbReference type="eggNOG" id="ENOG502S4JC">
    <property type="taxonomic scope" value="Eukaryota"/>
</dbReference>
<reference evidence="2 5" key="1">
    <citation type="journal article" date="2011" name="Nature">
        <title>The Medicago genome provides insight into the evolution of rhizobial symbioses.</title>
        <authorList>
            <person name="Young N.D."/>
            <person name="Debelle F."/>
            <person name="Oldroyd G.E."/>
            <person name="Geurts R."/>
            <person name="Cannon S.B."/>
            <person name="Udvardi M.K."/>
            <person name="Benedito V.A."/>
            <person name="Mayer K.F."/>
            <person name="Gouzy J."/>
            <person name="Schoof H."/>
            <person name="Van de Peer Y."/>
            <person name="Proost S."/>
            <person name="Cook D.R."/>
            <person name="Meyers B.C."/>
            <person name="Spannagl M."/>
            <person name="Cheung F."/>
            <person name="De Mita S."/>
            <person name="Krishnakumar V."/>
            <person name="Gundlach H."/>
            <person name="Zhou S."/>
            <person name="Mudge J."/>
            <person name="Bharti A.K."/>
            <person name="Murray J.D."/>
            <person name="Naoumkina M.A."/>
            <person name="Rosen B."/>
            <person name="Silverstein K.A."/>
            <person name="Tang H."/>
            <person name="Rombauts S."/>
            <person name="Zhao P.X."/>
            <person name="Zhou P."/>
            <person name="Barbe V."/>
            <person name="Bardou P."/>
            <person name="Bechner M."/>
            <person name="Bellec A."/>
            <person name="Berger A."/>
            <person name="Berges H."/>
            <person name="Bidwell S."/>
            <person name="Bisseling T."/>
            <person name="Choisne N."/>
            <person name="Couloux A."/>
            <person name="Denny R."/>
            <person name="Deshpande S."/>
            <person name="Dai X."/>
            <person name="Doyle J.J."/>
            <person name="Dudez A.M."/>
            <person name="Farmer A.D."/>
            <person name="Fouteau S."/>
            <person name="Franken C."/>
            <person name="Gibelin C."/>
            <person name="Gish J."/>
            <person name="Goldstein S."/>
            <person name="Gonzalez A.J."/>
            <person name="Green P.J."/>
            <person name="Hallab A."/>
            <person name="Hartog M."/>
            <person name="Hua A."/>
            <person name="Humphray S.J."/>
            <person name="Jeong D.H."/>
            <person name="Jing Y."/>
            <person name="Jocker A."/>
            <person name="Kenton S.M."/>
            <person name="Kim D.J."/>
            <person name="Klee K."/>
            <person name="Lai H."/>
            <person name="Lang C."/>
            <person name="Lin S."/>
            <person name="Macmil S.L."/>
            <person name="Magdelenat G."/>
            <person name="Matthews L."/>
            <person name="McCorrison J."/>
            <person name="Monaghan E.L."/>
            <person name="Mun J.H."/>
            <person name="Najar F.Z."/>
            <person name="Nicholson C."/>
            <person name="Noirot C."/>
            <person name="O'Bleness M."/>
            <person name="Paule C.R."/>
            <person name="Poulain J."/>
            <person name="Prion F."/>
            <person name="Qin B."/>
            <person name="Qu C."/>
            <person name="Retzel E.F."/>
            <person name="Riddle C."/>
            <person name="Sallet E."/>
            <person name="Samain S."/>
            <person name="Samson N."/>
            <person name="Sanders I."/>
            <person name="Saurat O."/>
            <person name="Scarpelli C."/>
            <person name="Schiex T."/>
            <person name="Segurens B."/>
            <person name="Severin A.J."/>
            <person name="Sherrier D.J."/>
            <person name="Shi R."/>
            <person name="Sims S."/>
            <person name="Singer S.R."/>
            <person name="Sinharoy S."/>
            <person name="Sterck L."/>
            <person name="Viollet A."/>
            <person name="Wang B.B."/>
            <person name="Wang K."/>
            <person name="Wang M."/>
            <person name="Wang X."/>
            <person name="Warfsmann J."/>
            <person name="Weissenbach J."/>
            <person name="White D.D."/>
            <person name="White J.D."/>
            <person name="Wiley G.B."/>
            <person name="Wincker P."/>
            <person name="Xing Y."/>
            <person name="Yang L."/>
            <person name="Yao Z."/>
            <person name="Ying F."/>
            <person name="Zhai J."/>
            <person name="Zhou L."/>
            <person name="Zuber A."/>
            <person name="Denarie J."/>
            <person name="Dixon R.A."/>
            <person name="May G.D."/>
            <person name="Schwartz D.C."/>
            <person name="Rogers J."/>
            <person name="Quetier F."/>
            <person name="Town C.D."/>
            <person name="Roe B.A."/>
        </authorList>
    </citation>
    <scope>NUCLEOTIDE SEQUENCE [LARGE SCALE GENOMIC DNA]</scope>
    <source>
        <strain evidence="2">A17</strain>
        <strain evidence="4 5">cv. Jemalong A17</strain>
    </source>
</reference>
<dbReference type="AlphaFoldDB" id="G7IAV9"/>
<dbReference type="OMA" id="CHANNSK"/>
<organism evidence="2 5">
    <name type="scientific">Medicago truncatula</name>
    <name type="common">Barrel medic</name>
    <name type="synonym">Medicago tribuloides</name>
    <dbReference type="NCBI Taxonomy" id="3880"/>
    <lineage>
        <taxon>Eukaryota</taxon>
        <taxon>Viridiplantae</taxon>
        <taxon>Streptophyta</taxon>
        <taxon>Embryophyta</taxon>
        <taxon>Tracheophyta</taxon>
        <taxon>Spermatophyta</taxon>
        <taxon>Magnoliopsida</taxon>
        <taxon>eudicotyledons</taxon>
        <taxon>Gunneridae</taxon>
        <taxon>Pentapetalae</taxon>
        <taxon>rosids</taxon>
        <taxon>fabids</taxon>
        <taxon>Fabales</taxon>
        <taxon>Fabaceae</taxon>
        <taxon>Papilionoideae</taxon>
        <taxon>50 kb inversion clade</taxon>
        <taxon>NPAAA clade</taxon>
        <taxon>Hologalegina</taxon>
        <taxon>IRL clade</taxon>
        <taxon>Trifolieae</taxon>
        <taxon>Medicago</taxon>
    </lineage>
</organism>
<evidence type="ECO:0000313" key="2">
    <source>
        <dbReference type="EMBL" id="AES62830.1"/>
    </source>
</evidence>
<dbReference type="EMBL" id="CM001217">
    <property type="protein sequence ID" value="AES62830.1"/>
    <property type="molecule type" value="Genomic_DNA"/>
</dbReference>
<dbReference type="KEGG" id="mtr:11431008"/>
<dbReference type="Proteomes" id="UP000265566">
    <property type="component" value="Chromosome 1"/>
</dbReference>
<dbReference type="EnsemblPlants" id="AES62830">
    <property type="protein sequence ID" value="AES62830"/>
    <property type="gene ID" value="MTR_1g108740"/>
</dbReference>
<proteinExistence type="predicted"/>
<reference evidence="6" key="4">
    <citation type="journal article" date="2018" name="Nat. Plants">
        <title>Whole-genome landscape of Medicago truncatula symbiotic genes.</title>
        <authorList>
            <person name="Pecrix Y."/>
            <person name="Staton S.E."/>
            <person name="Sallet E."/>
            <person name="Lelandais-Briere C."/>
            <person name="Moreau S."/>
            <person name="Carrere S."/>
            <person name="Blein T."/>
            <person name="Jardinaud M.F."/>
            <person name="Latrasse D."/>
            <person name="Zouine M."/>
            <person name="Zahm M."/>
            <person name="Kreplak J."/>
            <person name="Mayjonade B."/>
            <person name="Satge C."/>
            <person name="Perez M."/>
            <person name="Cauet S."/>
            <person name="Marande W."/>
            <person name="Chantry-Darmon C."/>
            <person name="Lopez-Roques C."/>
            <person name="Bouchez O."/>
            <person name="Berard A."/>
            <person name="Debelle F."/>
            <person name="Munos S."/>
            <person name="Bendahmane A."/>
            <person name="Berges H."/>
            <person name="Niebel A."/>
            <person name="Buitink J."/>
            <person name="Frugier F."/>
            <person name="Benhamed M."/>
            <person name="Crespi M."/>
            <person name="Gouzy J."/>
            <person name="Gamas P."/>
        </authorList>
    </citation>
    <scope>NUCLEOTIDE SEQUENCE [LARGE SCALE GENOMIC DNA]</scope>
    <source>
        <strain evidence="6">cv. Jemalong A17</strain>
    </source>
</reference>
<dbReference type="InterPro" id="IPR050942">
    <property type="entry name" value="F-box_BR-signaling"/>
</dbReference>